<keyword evidence="3" id="KW-1185">Reference proteome</keyword>
<name>A0ABQ3NG09_STRVG</name>
<evidence type="ECO:0000313" key="2">
    <source>
        <dbReference type="EMBL" id="GHI11667.1"/>
    </source>
</evidence>
<sequence>MLGEVADGVFAYVQPDGSWCVNNAGLIVSEGRAVLVDTAATEARARSLRAAVVAQGRPVPYAVVNTHSHGDHTFGNFVFPEAVVHAHHETRREMAAAGLHLTGLWPQVEWGALEVVLPEVTYRDELTLHVGAVTARLIHLEVAHSTNDTAVWVPERRVLFTGDVVMSGVTPFLPMGSVAGSLRAVARMRALDPAVVVAGHGVVGGVEVLDATEAYLLWLQELARQGVSAGLTAPEVAREADLGSFAGLLDPERIVPNLYRAFAEERGRTHGGALDMSAVIAEMDTMFEEMAAYRGAPPVCHA</sequence>
<dbReference type="InterPro" id="IPR036866">
    <property type="entry name" value="RibonucZ/Hydroxyglut_hydro"/>
</dbReference>
<dbReference type="Pfam" id="PF00753">
    <property type="entry name" value="Lactamase_B"/>
    <property type="match status" value="1"/>
</dbReference>
<dbReference type="SMART" id="SM00849">
    <property type="entry name" value="Lactamase_B"/>
    <property type="match status" value="1"/>
</dbReference>
<dbReference type="EMBL" id="BNDV01000002">
    <property type="protein sequence ID" value="GHI11667.1"/>
    <property type="molecule type" value="Genomic_DNA"/>
</dbReference>
<dbReference type="PANTHER" id="PTHR42951:SF4">
    <property type="entry name" value="ACYL-COENZYME A THIOESTERASE MBLAC2"/>
    <property type="match status" value="1"/>
</dbReference>
<proteinExistence type="predicted"/>
<dbReference type="SUPFAM" id="SSF56281">
    <property type="entry name" value="Metallo-hydrolase/oxidoreductase"/>
    <property type="match status" value="1"/>
</dbReference>
<evidence type="ECO:0000259" key="1">
    <source>
        <dbReference type="SMART" id="SM00849"/>
    </source>
</evidence>
<reference evidence="3" key="1">
    <citation type="submission" date="2020-09" db="EMBL/GenBank/DDBJ databases">
        <title>Whole genome shotgun sequence of Streptomyces cinnamonensis NBRC 15873.</title>
        <authorList>
            <person name="Komaki H."/>
            <person name="Tamura T."/>
        </authorList>
    </citation>
    <scope>NUCLEOTIDE SEQUENCE [LARGE SCALE GENOMIC DNA]</scope>
    <source>
        <strain evidence="3">NBRC 15873</strain>
    </source>
</reference>
<comment type="caution">
    <text evidence="2">The sequence shown here is derived from an EMBL/GenBank/DDBJ whole genome shotgun (WGS) entry which is preliminary data.</text>
</comment>
<feature type="domain" description="Metallo-beta-lactamase" evidence="1">
    <location>
        <begin position="21"/>
        <end position="200"/>
    </location>
</feature>
<dbReference type="CDD" id="cd16282">
    <property type="entry name" value="metallo-hydrolase-like_MBL-fold"/>
    <property type="match status" value="1"/>
</dbReference>
<evidence type="ECO:0000313" key="3">
    <source>
        <dbReference type="Proteomes" id="UP000660554"/>
    </source>
</evidence>
<accession>A0ABQ3NG09</accession>
<protein>
    <submittedName>
        <fullName evidence="2">MBL fold metallo-hydrolase</fullName>
    </submittedName>
</protein>
<organism evidence="2 3">
    <name type="scientific">Streptomyces virginiae</name>
    <name type="common">Streptomyces cinnamonensis</name>
    <dbReference type="NCBI Taxonomy" id="1961"/>
    <lineage>
        <taxon>Bacteria</taxon>
        <taxon>Bacillati</taxon>
        <taxon>Actinomycetota</taxon>
        <taxon>Actinomycetes</taxon>
        <taxon>Kitasatosporales</taxon>
        <taxon>Streptomycetaceae</taxon>
        <taxon>Streptomyces</taxon>
    </lineage>
</organism>
<dbReference type="Gene3D" id="3.60.15.10">
    <property type="entry name" value="Ribonuclease Z/Hydroxyacylglutathione hydrolase-like"/>
    <property type="match status" value="1"/>
</dbReference>
<gene>
    <name evidence="2" type="ORF">Scinn_11300</name>
</gene>
<dbReference type="InterPro" id="IPR001279">
    <property type="entry name" value="Metallo-B-lactamas"/>
</dbReference>
<dbReference type="Proteomes" id="UP000660554">
    <property type="component" value="Unassembled WGS sequence"/>
</dbReference>
<dbReference type="PANTHER" id="PTHR42951">
    <property type="entry name" value="METALLO-BETA-LACTAMASE DOMAIN-CONTAINING"/>
    <property type="match status" value="1"/>
</dbReference>
<dbReference type="InterPro" id="IPR050855">
    <property type="entry name" value="NDM-1-like"/>
</dbReference>